<dbReference type="GO" id="GO:0004386">
    <property type="term" value="F:helicase activity"/>
    <property type="evidence" value="ECO:0007669"/>
    <property type="project" value="UniProtKB-KW"/>
</dbReference>
<keyword evidence="3" id="KW-0547">Nucleotide-binding</keyword>
<evidence type="ECO:0000256" key="1">
    <source>
        <dbReference type="SAM" id="MobiDB-lite"/>
    </source>
</evidence>
<feature type="domain" description="Schlafen AlbA-2" evidence="2">
    <location>
        <begin position="23"/>
        <end position="144"/>
    </location>
</feature>
<name>A0A4V3C1Q8_9GAMM</name>
<keyword evidence="3" id="KW-0347">Helicase</keyword>
<keyword evidence="3" id="KW-0378">Hydrolase</keyword>
<organism evidence="3 4">
    <name type="scientific">Halomonas ventosae</name>
    <dbReference type="NCBI Taxonomy" id="229007"/>
    <lineage>
        <taxon>Bacteria</taxon>
        <taxon>Pseudomonadati</taxon>
        <taxon>Pseudomonadota</taxon>
        <taxon>Gammaproteobacteria</taxon>
        <taxon>Oceanospirillales</taxon>
        <taxon>Halomonadaceae</taxon>
        <taxon>Halomonas</taxon>
    </lineage>
</organism>
<dbReference type="Pfam" id="PF04326">
    <property type="entry name" value="SLFN_AlbA_2"/>
    <property type="match status" value="1"/>
</dbReference>
<sequence>MRSRREVEALLDELEYSTADELEDQDLDFKQWDTKSRDKTMQKVVHMAICMANGDGGTVVFGVADRVYGRENAVVGVPLEIDINLLKKAVYDQTDPHITPVFEELHVPEGTGRVLIMQVHPGMPPHTDTKGGGTVRIGKDCQPLTGTLRRKIGVETGETDYTAEAVCPVDDAMLSPVAMEALRNLAQRERAPDELLRRSDRELLDTLGLIRKGKLTRAAILLAGTEAALREHVPGHQWTFLQMQSDTEYGVRDDRVSALPLSVQRIEELLVPFNPITTVKQGMFHFEYHTWPEEAVREALMNAFCHADLRIAGPVMAKLYPNRLEISNNGGFIAGISERNILHHQPAARNPLLVDALVKLRLVNRTNLGVSRMFSAMLMEGKAPPVIREIGDSVAVIFHKRELNAAFRQFVAEESERGHSLGVDQLLLLQHFLQHPEVDTATAASLCQRSESETRELLAEMEQHDYVEHGGSGRGAYWSLQPALYARLTSDGNADKRRRIDWEAAKTRVFSVLKDRAQRGEEGLRNAEIRHMTRYTRNQVGQLMQELANETRQVEQKGRGAGSRYHWKPPTS</sequence>
<dbReference type="InterPro" id="IPR038475">
    <property type="entry name" value="RecG_C_sf"/>
</dbReference>
<evidence type="ECO:0000313" key="3">
    <source>
        <dbReference type="EMBL" id="TDO15259.1"/>
    </source>
</evidence>
<dbReference type="Pfam" id="PF13749">
    <property type="entry name" value="HATPase_c_4"/>
    <property type="match status" value="1"/>
</dbReference>
<proteinExistence type="predicted"/>
<evidence type="ECO:0000313" key="4">
    <source>
        <dbReference type="Proteomes" id="UP000295150"/>
    </source>
</evidence>
<gene>
    <name evidence="3" type="ORF">DFO68_10290</name>
</gene>
<accession>A0A4V3C1Q8</accession>
<dbReference type="Gene3D" id="3.30.565.60">
    <property type="match status" value="1"/>
</dbReference>
<evidence type="ECO:0000259" key="2">
    <source>
        <dbReference type="Pfam" id="PF04326"/>
    </source>
</evidence>
<dbReference type="PANTHER" id="PTHR30595">
    <property type="entry name" value="GLPR-RELATED TRANSCRIPTIONAL REPRESSOR"/>
    <property type="match status" value="1"/>
</dbReference>
<feature type="region of interest" description="Disordered" evidence="1">
    <location>
        <begin position="551"/>
        <end position="572"/>
    </location>
</feature>
<dbReference type="AlphaFoldDB" id="A0A4V3C1Q8"/>
<keyword evidence="4" id="KW-1185">Reference proteome</keyword>
<dbReference type="OrthoDB" id="9807853at2"/>
<comment type="caution">
    <text evidence="3">The sequence shown here is derived from an EMBL/GenBank/DDBJ whole genome shotgun (WGS) entry which is preliminary data.</text>
</comment>
<dbReference type="RefSeq" id="WP_133481654.1">
    <property type="nucleotide sequence ID" value="NZ_SNWH01000002.1"/>
</dbReference>
<reference evidence="3 4" key="1">
    <citation type="submission" date="2019-03" db="EMBL/GenBank/DDBJ databases">
        <title>Freshwater and sediment microbial communities from various areas in North America, analyzing microbe dynamics in response to fracking.</title>
        <authorList>
            <person name="Lamendella R."/>
        </authorList>
    </citation>
    <scope>NUCLEOTIDE SEQUENCE [LARGE SCALE GENOMIC DNA]</scope>
    <source>
        <strain evidence="3 4">1_TX</strain>
    </source>
</reference>
<dbReference type="InterPro" id="IPR038461">
    <property type="entry name" value="Schlafen_AlbA_2_dom_sf"/>
</dbReference>
<dbReference type="InterPro" id="IPR007421">
    <property type="entry name" value="Schlafen_AlbA_2_dom"/>
</dbReference>
<dbReference type="PANTHER" id="PTHR30595:SF6">
    <property type="entry name" value="SCHLAFEN ALBA-2 DOMAIN-CONTAINING PROTEIN"/>
    <property type="match status" value="1"/>
</dbReference>
<dbReference type="Gene3D" id="3.30.950.30">
    <property type="entry name" value="Schlafen, AAA domain"/>
    <property type="match status" value="1"/>
</dbReference>
<dbReference type="EMBL" id="SNWH01000002">
    <property type="protein sequence ID" value="TDO15259.1"/>
    <property type="molecule type" value="Genomic_DNA"/>
</dbReference>
<protein>
    <submittedName>
        <fullName evidence="3">ATP-dependent DNA helicase RecG</fullName>
    </submittedName>
</protein>
<keyword evidence="3" id="KW-0067">ATP-binding</keyword>
<dbReference type="Proteomes" id="UP000295150">
    <property type="component" value="Unassembled WGS sequence"/>
</dbReference>